<protein>
    <recommendedName>
        <fullName evidence="2">Copper amine oxidase-like N-terminal domain-containing protein</fullName>
    </recommendedName>
</protein>
<dbReference type="OrthoDB" id="1736367at2"/>
<gene>
    <name evidence="3" type="ORF">UQ64_26785</name>
</gene>
<accession>A0A0W1AR75</accession>
<dbReference type="InterPro" id="IPR012854">
    <property type="entry name" value="Cu_amine_oxidase-like_N"/>
</dbReference>
<dbReference type="AlphaFoldDB" id="A0A0W1AR75"/>
<dbReference type="EMBL" id="LCZJ02000037">
    <property type="protein sequence ID" value="KTD83784.1"/>
    <property type="molecule type" value="Genomic_DNA"/>
</dbReference>
<reference evidence="3 4" key="1">
    <citation type="journal article" date="2015" name="Int. Biodeterior. Biodegradation">
        <title>Physiological and genetic screening methods for the isolation of methyl tert-butyl ether-degrading bacteria for bioremediation purposes.</title>
        <authorList>
            <person name="Guisado I.M."/>
            <person name="Purswani J."/>
            <person name="Gonzalez Lopez J."/>
            <person name="Pozo C."/>
        </authorList>
    </citation>
    <scope>NUCLEOTIDE SEQUENCE [LARGE SCALE GENOMIC DNA]</scope>
    <source>
        <strain evidence="3 4">SH7</strain>
    </source>
</reference>
<evidence type="ECO:0000313" key="4">
    <source>
        <dbReference type="Proteomes" id="UP000054709"/>
    </source>
</evidence>
<evidence type="ECO:0000259" key="2">
    <source>
        <dbReference type="Pfam" id="PF07833"/>
    </source>
</evidence>
<feature type="signal peptide" evidence="1">
    <location>
        <begin position="1"/>
        <end position="30"/>
    </location>
</feature>
<organism evidence="3 4">
    <name type="scientific">Paenibacillus etheri</name>
    <dbReference type="NCBI Taxonomy" id="1306852"/>
    <lineage>
        <taxon>Bacteria</taxon>
        <taxon>Bacillati</taxon>
        <taxon>Bacillota</taxon>
        <taxon>Bacilli</taxon>
        <taxon>Bacillales</taxon>
        <taxon>Paenibacillaceae</taxon>
        <taxon>Paenibacillus</taxon>
    </lineage>
</organism>
<evidence type="ECO:0000313" key="3">
    <source>
        <dbReference type="EMBL" id="KTD83784.1"/>
    </source>
</evidence>
<keyword evidence="1" id="KW-0732">Signal</keyword>
<dbReference type="SUPFAM" id="SSF55383">
    <property type="entry name" value="Copper amine oxidase, domain N"/>
    <property type="match status" value="2"/>
</dbReference>
<comment type="caution">
    <text evidence="3">The sequence shown here is derived from an EMBL/GenBank/DDBJ whole genome shotgun (WGS) entry which is preliminary data.</text>
</comment>
<feature type="chain" id="PRO_5006920056" description="Copper amine oxidase-like N-terminal domain-containing protein" evidence="1">
    <location>
        <begin position="31"/>
        <end position="637"/>
    </location>
</feature>
<name>A0A0W1AR75_9BACL</name>
<evidence type="ECO:0000256" key="1">
    <source>
        <dbReference type="SAM" id="SignalP"/>
    </source>
</evidence>
<dbReference type="Proteomes" id="UP000054709">
    <property type="component" value="Unassembled WGS sequence"/>
</dbReference>
<keyword evidence="4" id="KW-1185">Reference proteome</keyword>
<dbReference type="InterPro" id="IPR036582">
    <property type="entry name" value="Mao_N_sf"/>
</dbReference>
<dbReference type="Gene3D" id="3.40.1000.10">
    <property type="entry name" value="Mog1/PsbP, alpha/beta/alpha sandwich"/>
    <property type="match status" value="2"/>
</dbReference>
<dbReference type="RefSeq" id="WP_060625879.1">
    <property type="nucleotide sequence ID" value="NZ_LCZJ02000037.1"/>
</dbReference>
<feature type="domain" description="Copper amine oxidase-like N-terminal" evidence="2">
    <location>
        <begin position="48"/>
        <end position="149"/>
    </location>
</feature>
<sequence>MSHKVLKQGMCAMLALLLLFSLLPIQTALASEADKLQLSLKVGSTSATVNGKKVAIERPFIENGTVMVPLGVFKKTFGSKVSLEGNDVVKVTYGSHTGLMTIGSTSAWKDETKVKLSSAPRMVSGVLMVPLRFVASVLGATLSRGNGSELIITLVPAQNEGDVPVDTGIDSDVGKTQMGNSYFQWTLNYPSGLIAGNSGGDESVATFSSADNLYYLEIHAIDQAVSVDADGLLEQLVREVELGGELILDRESFPKASVPYARLVSKDSNGALWENRLIYAEGRLYEIYLTDEKATNYKDLAKYAGLLSSFRPSFDTKDNKIRDLSTVKNGLSEAYNEDYGISLQVPADWTKDDQYFYYESKEGSHLSVAITSAPAGSTLESWAEELKTKTQENFVADAHVFKDSMKSEISGVPAQISETQLNFGNGWTTEYQALVLKNGYRYYFEYVTPPGQEDDKTKFKAIISSIDIDYDLLKENFGRLASDDYKTIKNKSITKVSKRYGYAIDIPRLWTPNQDVFETQLVEYRFIGGRFQINSKPEGSVDYAVNMLKDSYQNKNNDPKGPRIESIVESTFAGVPATIITVHQIKNGVPLRSKQVVFGKNEVVYTITVMLYDANATAEQQALLDKTLQSFRFTGSD</sequence>
<proteinExistence type="predicted"/>
<dbReference type="Pfam" id="PF07833">
    <property type="entry name" value="Cu_amine_oxidN1"/>
    <property type="match status" value="1"/>
</dbReference>
<dbReference type="Gene3D" id="3.30.457.10">
    <property type="entry name" value="Copper amine oxidase-like, N-terminal domain"/>
    <property type="match status" value="2"/>
</dbReference>